<dbReference type="SMART" id="SM00271">
    <property type="entry name" value="DnaJ"/>
    <property type="match status" value="1"/>
</dbReference>
<feature type="compositionally biased region" description="Basic and acidic residues" evidence="6">
    <location>
        <begin position="474"/>
        <end position="500"/>
    </location>
</feature>
<dbReference type="Pfam" id="PF12171">
    <property type="entry name" value="zf-C2H2_jaz"/>
    <property type="match status" value="1"/>
</dbReference>
<evidence type="ECO:0000256" key="3">
    <source>
        <dbReference type="ARBA" id="ARBA00022833"/>
    </source>
</evidence>
<keyword evidence="3" id="KW-0862">Zinc</keyword>
<dbReference type="InterPro" id="IPR003604">
    <property type="entry name" value="Matrin/U1-like-C_Znf_C2H2"/>
</dbReference>
<dbReference type="SMART" id="SM00355">
    <property type="entry name" value="ZnF_C2H2"/>
    <property type="match status" value="2"/>
</dbReference>
<evidence type="ECO:0000313" key="9">
    <source>
        <dbReference type="EMBL" id="KAJ0208263.1"/>
    </source>
</evidence>
<name>A0A9R1VNE6_LACSA</name>
<keyword evidence="5" id="KW-0175">Coiled coil</keyword>
<feature type="domain" description="C2H2-type" evidence="8">
    <location>
        <begin position="336"/>
        <end position="365"/>
    </location>
</feature>
<feature type="domain" description="C2H2-type" evidence="8">
    <location>
        <begin position="566"/>
        <end position="595"/>
    </location>
</feature>
<comment type="caution">
    <text evidence="9">The sequence shown here is derived from an EMBL/GenBank/DDBJ whole genome shotgun (WGS) entry which is preliminary data.</text>
</comment>
<feature type="compositionally biased region" description="Basic and acidic residues" evidence="6">
    <location>
        <begin position="510"/>
        <end position="519"/>
    </location>
</feature>
<dbReference type="InterPro" id="IPR001623">
    <property type="entry name" value="DnaJ_domain"/>
</dbReference>
<evidence type="ECO:0000259" key="8">
    <source>
        <dbReference type="PROSITE" id="PS50157"/>
    </source>
</evidence>
<evidence type="ECO:0000256" key="6">
    <source>
        <dbReference type="SAM" id="MobiDB-lite"/>
    </source>
</evidence>
<dbReference type="PROSITE" id="PS50076">
    <property type="entry name" value="DNAJ_2"/>
    <property type="match status" value="1"/>
</dbReference>
<evidence type="ECO:0008006" key="11">
    <source>
        <dbReference type="Google" id="ProtNLM"/>
    </source>
</evidence>
<dbReference type="InterPro" id="IPR054076">
    <property type="entry name" value="ZUO1-like_ZHD"/>
</dbReference>
<gene>
    <name evidence="9" type="ORF">LSAT_V11C500237030</name>
</gene>
<feature type="compositionally biased region" description="Acidic residues" evidence="6">
    <location>
        <begin position="419"/>
        <end position="431"/>
    </location>
</feature>
<dbReference type="PROSITE" id="PS00636">
    <property type="entry name" value="DNAJ_1"/>
    <property type="match status" value="1"/>
</dbReference>
<feature type="region of interest" description="Disordered" evidence="6">
    <location>
        <begin position="375"/>
        <end position="573"/>
    </location>
</feature>
<evidence type="ECO:0000256" key="4">
    <source>
        <dbReference type="PROSITE-ProRule" id="PRU00042"/>
    </source>
</evidence>
<evidence type="ECO:0000256" key="1">
    <source>
        <dbReference type="ARBA" id="ARBA00022723"/>
    </source>
</evidence>
<keyword evidence="2 4" id="KW-0863">Zinc-finger</keyword>
<sequence>MFSINIRTVRIKQCCVLLVATGCRSCLTEYQNSLKPSETQRSESMDSSEKRCLYEVLGVHRDCTADEIRSAYRKLALQRHPDKLVKSGVSEAEATASFQELVNAYEVLSDAKERAWYDSHRSQILFSSSNSNNSSPAIVPDLFGFFSNSVFSGYSDKGTGFYKVYSDVFDKIYRNELNFAKKLGLGDVVKEAPLMGNLDSPYAQVNAFYGYWLGFVTVMDFVWADQYDAMAGPNRKSRRLMEEENKKTRKKARREFNDTVRGLAEFVKKRDKRVIDMQVKRNEEIERKKEEERLKKKEMEREKAERARAYEEPEWAKVEDDEISEYEEEIEKKNELYCVACGKKFKSDKQWKNHERSKKHKEKIAALREVFGDEDRENKYTEEVASDKDEFASADEVHEEVDNLKNPFAGGYENKDYDQESELTEDEENVDVDNGGKGRKPVAPFKKAYIEVEDEEVDLMEYNNNKKSRRKKGNQKEKNRTAEEEEEEKHQNNGNDDHDQPSSSSQLHSENVDKDDKGDNVPSQSINVSKQAPTKKVANKKETAPKSKNASKGRKQKVGTSKSSSLTCDTCGEDFESRNKLHKHLSDSGHATLKSR</sequence>
<dbReference type="PANTHER" id="PTHR45495">
    <property type="entry name" value="DNAJ PROTEIN JJJ1 HOMOLOG"/>
    <property type="match status" value="1"/>
</dbReference>
<reference evidence="9 10" key="1">
    <citation type="journal article" date="2017" name="Nat. Commun.">
        <title>Genome assembly with in vitro proximity ligation data and whole-genome triplication in lettuce.</title>
        <authorList>
            <person name="Reyes-Chin-Wo S."/>
            <person name="Wang Z."/>
            <person name="Yang X."/>
            <person name="Kozik A."/>
            <person name="Arikit S."/>
            <person name="Song C."/>
            <person name="Xia L."/>
            <person name="Froenicke L."/>
            <person name="Lavelle D.O."/>
            <person name="Truco M.J."/>
            <person name="Xia R."/>
            <person name="Zhu S."/>
            <person name="Xu C."/>
            <person name="Xu H."/>
            <person name="Xu X."/>
            <person name="Cox K."/>
            <person name="Korf I."/>
            <person name="Meyers B.C."/>
            <person name="Michelmore R.W."/>
        </authorList>
    </citation>
    <scope>NUCLEOTIDE SEQUENCE [LARGE SCALE GENOMIC DNA]</scope>
    <source>
        <strain evidence="10">cv. Salinas</strain>
        <tissue evidence="9">Seedlings</tissue>
    </source>
</reference>
<dbReference type="Proteomes" id="UP000235145">
    <property type="component" value="Unassembled WGS sequence"/>
</dbReference>
<keyword evidence="1" id="KW-0479">Metal-binding</keyword>
<dbReference type="PROSITE" id="PS51257">
    <property type="entry name" value="PROKAR_LIPOPROTEIN"/>
    <property type="match status" value="1"/>
</dbReference>
<dbReference type="PRINTS" id="PR00625">
    <property type="entry name" value="JDOMAIN"/>
</dbReference>
<dbReference type="InterPro" id="IPR013087">
    <property type="entry name" value="Znf_C2H2_type"/>
</dbReference>
<dbReference type="Gene3D" id="1.10.287.110">
    <property type="entry name" value="DnaJ domain"/>
    <property type="match status" value="1"/>
</dbReference>
<dbReference type="InterPro" id="IPR036869">
    <property type="entry name" value="J_dom_sf"/>
</dbReference>
<dbReference type="GO" id="GO:0003676">
    <property type="term" value="F:nucleic acid binding"/>
    <property type="evidence" value="ECO:0007669"/>
    <property type="project" value="InterPro"/>
</dbReference>
<dbReference type="AlphaFoldDB" id="A0A9R1VNE6"/>
<dbReference type="InterPro" id="IPR022755">
    <property type="entry name" value="Znf_C2H2_jaz"/>
</dbReference>
<keyword evidence="10" id="KW-1185">Reference proteome</keyword>
<protein>
    <recommendedName>
        <fullName evidence="11">J domain-containing protein</fullName>
    </recommendedName>
</protein>
<dbReference type="Gene3D" id="3.30.160.60">
    <property type="entry name" value="Classic Zinc Finger"/>
    <property type="match status" value="1"/>
</dbReference>
<evidence type="ECO:0000256" key="5">
    <source>
        <dbReference type="SAM" id="Coils"/>
    </source>
</evidence>
<organism evidence="9 10">
    <name type="scientific">Lactuca sativa</name>
    <name type="common">Garden lettuce</name>
    <dbReference type="NCBI Taxonomy" id="4236"/>
    <lineage>
        <taxon>Eukaryota</taxon>
        <taxon>Viridiplantae</taxon>
        <taxon>Streptophyta</taxon>
        <taxon>Embryophyta</taxon>
        <taxon>Tracheophyta</taxon>
        <taxon>Spermatophyta</taxon>
        <taxon>Magnoliopsida</taxon>
        <taxon>eudicotyledons</taxon>
        <taxon>Gunneridae</taxon>
        <taxon>Pentapetalae</taxon>
        <taxon>asterids</taxon>
        <taxon>campanulids</taxon>
        <taxon>Asterales</taxon>
        <taxon>Asteraceae</taxon>
        <taxon>Cichorioideae</taxon>
        <taxon>Cichorieae</taxon>
        <taxon>Lactucinae</taxon>
        <taxon>Lactuca</taxon>
    </lineage>
</organism>
<evidence type="ECO:0000313" key="10">
    <source>
        <dbReference type="Proteomes" id="UP000235145"/>
    </source>
</evidence>
<feature type="compositionally biased region" description="Polar residues" evidence="6">
    <location>
        <begin position="558"/>
        <end position="568"/>
    </location>
</feature>
<accession>A0A9R1VNE6</accession>
<feature type="domain" description="J" evidence="7">
    <location>
        <begin position="52"/>
        <end position="121"/>
    </location>
</feature>
<evidence type="ECO:0000259" key="7">
    <source>
        <dbReference type="PROSITE" id="PS50076"/>
    </source>
</evidence>
<feature type="compositionally biased region" description="Basic and acidic residues" evidence="6">
    <location>
        <begin position="375"/>
        <end position="391"/>
    </location>
</feature>
<dbReference type="PANTHER" id="PTHR45495:SF1">
    <property type="entry name" value="DNAJ PROTEIN JJJ1 HOMOLOG"/>
    <property type="match status" value="1"/>
</dbReference>
<proteinExistence type="predicted"/>
<dbReference type="EMBL" id="NBSK02000005">
    <property type="protein sequence ID" value="KAJ0208263.1"/>
    <property type="molecule type" value="Genomic_DNA"/>
</dbReference>
<dbReference type="SUPFAM" id="SSF46565">
    <property type="entry name" value="Chaperone J-domain"/>
    <property type="match status" value="1"/>
</dbReference>
<dbReference type="Pfam" id="PF00226">
    <property type="entry name" value="DnaJ"/>
    <property type="match status" value="1"/>
</dbReference>
<dbReference type="InterPro" id="IPR018253">
    <property type="entry name" value="DnaJ_domain_CS"/>
</dbReference>
<dbReference type="PROSITE" id="PS00028">
    <property type="entry name" value="ZINC_FINGER_C2H2_1"/>
    <property type="match status" value="2"/>
</dbReference>
<dbReference type="InterPro" id="IPR044648">
    <property type="entry name" value="JJJ1_plant"/>
</dbReference>
<dbReference type="PROSITE" id="PS50157">
    <property type="entry name" value="ZINC_FINGER_C2H2_2"/>
    <property type="match status" value="2"/>
</dbReference>
<dbReference type="SUPFAM" id="SSF57667">
    <property type="entry name" value="beta-beta-alpha zinc fingers"/>
    <property type="match status" value="1"/>
</dbReference>
<dbReference type="InterPro" id="IPR036236">
    <property type="entry name" value="Znf_C2H2_sf"/>
</dbReference>
<dbReference type="Pfam" id="PF21884">
    <property type="entry name" value="ZUO1-like_ZHD"/>
    <property type="match status" value="1"/>
</dbReference>
<dbReference type="CDD" id="cd06257">
    <property type="entry name" value="DnaJ"/>
    <property type="match status" value="1"/>
</dbReference>
<feature type="compositionally biased region" description="Polar residues" evidence="6">
    <location>
        <begin position="521"/>
        <end position="532"/>
    </location>
</feature>
<dbReference type="GO" id="GO:0008270">
    <property type="term" value="F:zinc ion binding"/>
    <property type="evidence" value="ECO:0007669"/>
    <property type="project" value="UniProtKB-KW"/>
</dbReference>
<dbReference type="SMART" id="SM00451">
    <property type="entry name" value="ZnF_U1"/>
    <property type="match status" value="1"/>
</dbReference>
<evidence type="ECO:0000256" key="2">
    <source>
        <dbReference type="ARBA" id="ARBA00022771"/>
    </source>
</evidence>
<feature type="coiled-coil region" evidence="5">
    <location>
        <begin position="275"/>
        <end position="336"/>
    </location>
</feature>